<evidence type="ECO:0000313" key="5">
    <source>
        <dbReference type="EMBL" id="MCJ0762946.1"/>
    </source>
</evidence>
<dbReference type="Pfam" id="PF08241">
    <property type="entry name" value="Methyltransf_11"/>
    <property type="match status" value="1"/>
</dbReference>
<dbReference type="Proteomes" id="UP001139447">
    <property type="component" value="Unassembled WGS sequence"/>
</dbReference>
<dbReference type="EMBL" id="JALGBI010000001">
    <property type="protein sequence ID" value="MCJ0762946.1"/>
    <property type="molecule type" value="Genomic_DNA"/>
</dbReference>
<sequence>MAEVHVAAQQGYTREAQAYARGRPEYPAALAGWLAGPMGLAAGQTVADVGAGTGKFTRLLVPTGASVVAVEPVEAMRARIGPELPTVRVLAGTAQAIALPGAALDAVVCAQAFHWFASRETLDEFQRVLKPGGRLGLVWNVRDESVDWVAELTRIVTPYEGDAPRFYKGDWRRPFPHPAFSELVESRFAHQHTGAPQQVIVDRFMSVSFIAALPPEGQAEVRERLEALIATHPALRGREMVSFPYYTLAFHCVRH</sequence>
<evidence type="ECO:0000313" key="6">
    <source>
        <dbReference type="Proteomes" id="UP001139447"/>
    </source>
</evidence>
<dbReference type="GO" id="GO:0032259">
    <property type="term" value="P:methylation"/>
    <property type="evidence" value="ECO:0007669"/>
    <property type="project" value="UniProtKB-KW"/>
</dbReference>
<dbReference type="InterPro" id="IPR013216">
    <property type="entry name" value="Methyltransf_11"/>
</dbReference>
<dbReference type="CDD" id="cd02440">
    <property type="entry name" value="AdoMet_MTases"/>
    <property type="match status" value="1"/>
</dbReference>
<keyword evidence="2 5" id="KW-0489">Methyltransferase</keyword>
<name>A0A9X1VSB3_9BURK</name>
<evidence type="ECO:0000256" key="1">
    <source>
        <dbReference type="ARBA" id="ARBA00008361"/>
    </source>
</evidence>
<evidence type="ECO:0000259" key="4">
    <source>
        <dbReference type="Pfam" id="PF08241"/>
    </source>
</evidence>
<evidence type="ECO:0000256" key="3">
    <source>
        <dbReference type="ARBA" id="ARBA00022679"/>
    </source>
</evidence>
<dbReference type="InterPro" id="IPR051052">
    <property type="entry name" value="Diverse_substrate_MTase"/>
</dbReference>
<evidence type="ECO:0000256" key="2">
    <source>
        <dbReference type="ARBA" id="ARBA00022603"/>
    </source>
</evidence>
<comment type="similarity">
    <text evidence="1">Belongs to the methyltransferase superfamily.</text>
</comment>
<keyword evidence="6" id="KW-1185">Reference proteome</keyword>
<dbReference type="PANTHER" id="PTHR44942">
    <property type="entry name" value="METHYLTRANSF_11 DOMAIN-CONTAINING PROTEIN"/>
    <property type="match status" value="1"/>
</dbReference>
<accession>A0A9X1VSB3</accession>
<feature type="domain" description="Methyltransferase type 11" evidence="4">
    <location>
        <begin position="48"/>
        <end position="135"/>
    </location>
</feature>
<comment type="caution">
    <text evidence="5">The sequence shown here is derived from an EMBL/GenBank/DDBJ whole genome shotgun (WGS) entry which is preliminary data.</text>
</comment>
<dbReference type="InterPro" id="IPR029063">
    <property type="entry name" value="SAM-dependent_MTases_sf"/>
</dbReference>
<dbReference type="RefSeq" id="WP_243305512.1">
    <property type="nucleotide sequence ID" value="NZ_JALGBI010000001.1"/>
</dbReference>
<organism evidence="5 6">
    <name type="scientific">Variovorax terrae</name>
    <dbReference type="NCBI Taxonomy" id="2923278"/>
    <lineage>
        <taxon>Bacteria</taxon>
        <taxon>Pseudomonadati</taxon>
        <taxon>Pseudomonadota</taxon>
        <taxon>Betaproteobacteria</taxon>
        <taxon>Burkholderiales</taxon>
        <taxon>Comamonadaceae</taxon>
        <taxon>Variovorax</taxon>
    </lineage>
</organism>
<keyword evidence="3" id="KW-0808">Transferase</keyword>
<dbReference type="Gene3D" id="3.40.50.150">
    <property type="entry name" value="Vaccinia Virus protein VP39"/>
    <property type="match status" value="1"/>
</dbReference>
<gene>
    <name evidence="5" type="ORF">MMF98_06960</name>
</gene>
<dbReference type="PANTHER" id="PTHR44942:SF4">
    <property type="entry name" value="METHYLTRANSFERASE TYPE 11 DOMAIN-CONTAINING PROTEIN"/>
    <property type="match status" value="1"/>
</dbReference>
<dbReference type="AlphaFoldDB" id="A0A9X1VSB3"/>
<dbReference type="GO" id="GO:0008757">
    <property type="term" value="F:S-adenosylmethionine-dependent methyltransferase activity"/>
    <property type="evidence" value="ECO:0007669"/>
    <property type="project" value="InterPro"/>
</dbReference>
<protein>
    <submittedName>
        <fullName evidence="5">Methyltransferase domain-containing protein</fullName>
    </submittedName>
</protein>
<proteinExistence type="inferred from homology"/>
<dbReference type="SUPFAM" id="SSF53335">
    <property type="entry name" value="S-adenosyl-L-methionine-dependent methyltransferases"/>
    <property type="match status" value="1"/>
</dbReference>
<reference evidence="5" key="1">
    <citation type="submission" date="2022-03" db="EMBL/GenBank/DDBJ databases">
        <authorList>
            <person name="Woo C.Y."/>
        </authorList>
    </citation>
    <scope>NUCLEOTIDE SEQUENCE</scope>
    <source>
        <strain evidence="5">CYS-02</strain>
    </source>
</reference>